<dbReference type="EMBL" id="LR796403">
    <property type="protein sequence ID" value="CAB4141992.1"/>
    <property type="molecule type" value="Genomic_DNA"/>
</dbReference>
<accession>A0A6J5M7B8</accession>
<protein>
    <submittedName>
        <fullName evidence="1">Uncharacterized protein</fullName>
    </submittedName>
</protein>
<evidence type="ECO:0000313" key="1">
    <source>
        <dbReference type="EMBL" id="CAB4141992.1"/>
    </source>
</evidence>
<gene>
    <name evidence="1" type="ORF">UFOVP423_25</name>
</gene>
<reference evidence="1" key="1">
    <citation type="submission" date="2020-04" db="EMBL/GenBank/DDBJ databases">
        <authorList>
            <person name="Chiriac C."/>
            <person name="Salcher M."/>
            <person name="Ghai R."/>
            <person name="Kavagutti S V."/>
        </authorList>
    </citation>
    <scope>NUCLEOTIDE SEQUENCE</scope>
</reference>
<organism evidence="1">
    <name type="scientific">uncultured Caudovirales phage</name>
    <dbReference type="NCBI Taxonomy" id="2100421"/>
    <lineage>
        <taxon>Viruses</taxon>
        <taxon>Duplodnaviria</taxon>
        <taxon>Heunggongvirae</taxon>
        <taxon>Uroviricota</taxon>
        <taxon>Caudoviricetes</taxon>
        <taxon>Peduoviridae</taxon>
        <taxon>Maltschvirus</taxon>
        <taxon>Maltschvirus maltsch</taxon>
    </lineage>
</organism>
<sequence length="248" mass="27557">MINLISVRSFSSDAPAQVLVRALPSAFSPMGDRSHNLWFADMLTFNWNKALGIANKLGAGEISVEKWADDFYETLIQTNANANWIGRDLITFDATKFEAMDILKGRGLADIDAEYLAGFIEDLEDGRYTNEDGSLNMNRIKNRMRLYLGKARGVTAQASIDGLPPETEIYWRLGSNEKHCGECPTLASISPFLPDDLFTTPGAGETPCLGNCKCHLEFKLDEGSLYERTVTTPYPVNLMLDEEDISNL</sequence>
<proteinExistence type="predicted"/>
<name>A0A6J5M7B8_9CAUD</name>